<keyword evidence="12" id="KW-1185">Reference proteome</keyword>
<keyword evidence="6" id="KW-0143">Chaperone</keyword>
<evidence type="ECO:0000256" key="4">
    <source>
        <dbReference type="ARBA" id="ARBA00022989"/>
    </source>
</evidence>
<evidence type="ECO:0000256" key="1">
    <source>
        <dbReference type="ARBA" id="ARBA00004401"/>
    </source>
</evidence>
<dbReference type="PIRSF" id="PIRSF006170">
    <property type="entry name" value="YfgM"/>
    <property type="match status" value="1"/>
</dbReference>
<gene>
    <name evidence="11" type="ORF">HC757_09975</name>
</gene>
<keyword evidence="4 9" id="KW-1133">Transmembrane helix</keyword>
<dbReference type="Pfam" id="PF09976">
    <property type="entry name" value="TPR_21"/>
    <property type="match status" value="1"/>
</dbReference>
<feature type="transmembrane region" description="Helical" evidence="9">
    <location>
        <begin position="21"/>
        <end position="42"/>
    </location>
</feature>
<evidence type="ECO:0000256" key="9">
    <source>
        <dbReference type="SAM" id="Phobius"/>
    </source>
</evidence>
<evidence type="ECO:0000313" key="12">
    <source>
        <dbReference type="Proteomes" id="UP000737113"/>
    </source>
</evidence>
<dbReference type="RefSeq" id="WP_169564201.1">
    <property type="nucleotide sequence ID" value="NZ_JAAXYH010000006.1"/>
</dbReference>
<feature type="domain" description="Ancillary SecYEG translocon subunit/Cell division coordinator CpoB TPR" evidence="10">
    <location>
        <begin position="15"/>
        <end position="205"/>
    </location>
</feature>
<keyword evidence="2" id="KW-1003">Cell membrane</keyword>
<comment type="caution">
    <text evidence="11">The sequence shown here is derived from an EMBL/GenBank/DDBJ whole genome shotgun (WGS) entry which is preliminary data.</text>
</comment>
<dbReference type="InterPro" id="IPR018704">
    <property type="entry name" value="SecYEG/CpoB_TPR"/>
</dbReference>
<evidence type="ECO:0000256" key="3">
    <source>
        <dbReference type="ARBA" id="ARBA00022692"/>
    </source>
</evidence>
<reference evidence="11" key="1">
    <citation type="submission" date="2020-04" db="EMBL/GenBank/DDBJ databases">
        <title>Description of Shewanella salipaludis sp. nov., isolated from a salt marsh.</title>
        <authorList>
            <person name="Park S."/>
            <person name="Yoon J.-H."/>
        </authorList>
    </citation>
    <scope>NUCLEOTIDE SEQUENCE</scope>
    <source>
        <strain evidence="11">SHSM-M6</strain>
    </source>
</reference>
<dbReference type="PANTHER" id="PTHR38035">
    <property type="entry name" value="UPF0070 PROTEIN YFGM"/>
    <property type="match status" value="1"/>
</dbReference>
<evidence type="ECO:0000256" key="5">
    <source>
        <dbReference type="ARBA" id="ARBA00023136"/>
    </source>
</evidence>
<sequence>MEIYSTEEQQVDAIKQFWKDYGNSILIGAIVGLGGLYAWNYYSDLKIAQTEAASQTFSNISQNASDAAAIEAGVAEFAKVHDQSGYQSLLDLILAKAAVEAGELTKAEDALKRVIAAKAGAGLDMIATLRLARVQAEQGQLATALTTLEQVTEDAFAAQRDELKGDFLARQGEVDKAKAAYQAAMDKGGVAASPALKMKFDSLNQA</sequence>
<dbReference type="SUPFAM" id="SSF48452">
    <property type="entry name" value="TPR-like"/>
    <property type="match status" value="1"/>
</dbReference>
<keyword evidence="5 9" id="KW-0472">Membrane</keyword>
<comment type="similarity">
    <text evidence="7">Belongs to the YfgM family.</text>
</comment>
<evidence type="ECO:0000256" key="6">
    <source>
        <dbReference type="ARBA" id="ARBA00023186"/>
    </source>
</evidence>
<organism evidence="11 12">
    <name type="scientific">Shewanella salipaludis</name>
    <dbReference type="NCBI Taxonomy" id="2723052"/>
    <lineage>
        <taxon>Bacteria</taxon>
        <taxon>Pseudomonadati</taxon>
        <taxon>Pseudomonadota</taxon>
        <taxon>Gammaproteobacteria</taxon>
        <taxon>Alteromonadales</taxon>
        <taxon>Shewanellaceae</taxon>
        <taxon>Shewanella</taxon>
    </lineage>
</organism>
<comment type="subcellular location">
    <subcellularLocation>
        <location evidence="1">Cell membrane</location>
        <topology evidence="1">Single-pass type II membrane protein</topology>
    </subcellularLocation>
</comment>
<keyword evidence="3 9" id="KW-0812">Transmembrane</keyword>
<dbReference type="EMBL" id="JAAXYH010000006">
    <property type="protein sequence ID" value="NMH65498.1"/>
    <property type="molecule type" value="Genomic_DNA"/>
</dbReference>
<dbReference type="GO" id="GO:0044877">
    <property type="term" value="F:protein-containing complex binding"/>
    <property type="evidence" value="ECO:0007669"/>
    <property type="project" value="InterPro"/>
</dbReference>
<dbReference type="Proteomes" id="UP000737113">
    <property type="component" value="Unassembled WGS sequence"/>
</dbReference>
<dbReference type="PANTHER" id="PTHR38035:SF1">
    <property type="entry name" value="ANCILLARY SECYEG TRANSLOCON SUBUNIT"/>
    <property type="match status" value="1"/>
</dbReference>
<dbReference type="GO" id="GO:0005886">
    <property type="term" value="C:plasma membrane"/>
    <property type="evidence" value="ECO:0007669"/>
    <property type="project" value="UniProtKB-SubCell"/>
</dbReference>
<evidence type="ECO:0000256" key="2">
    <source>
        <dbReference type="ARBA" id="ARBA00022475"/>
    </source>
</evidence>
<accession>A0A972JIW0</accession>
<protein>
    <recommendedName>
        <fullName evidence="8">Ancillary SecYEG translocon subunit</fullName>
    </recommendedName>
</protein>
<dbReference type="InterPro" id="IPR026039">
    <property type="entry name" value="YfgM"/>
</dbReference>
<evidence type="ECO:0000256" key="8">
    <source>
        <dbReference type="ARBA" id="ARBA00024235"/>
    </source>
</evidence>
<dbReference type="Gene3D" id="1.25.40.10">
    <property type="entry name" value="Tetratricopeptide repeat domain"/>
    <property type="match status" value="1"/>
</dbReference>
<evidence type="ECO:0000313" key="11">
    <source>
        <dbReference type="EMBL" id="NMH65498.1"/>
    </source>
</evidence>
<evidence type="ECO:0000259" key="10">
    <source>
        <dbReference type="Pfam" id="PF09976"/>
    </source>
</evidence>
<dbReference type="AlphaFoldDB" id="A0A972JIW0"/>
<proteinExistence type="inferred from homology"/>
<name>A0A972JIW0_9GAMM</name>
<evidence type="ECO:0000256" key="7">
    <source>
        <dbReference type="ARBA" id="ARBA00024197"/>
    </source>
</evidence>
<dbReference type="InterPro" id="IPR011990">
    <property type="entry name" value="TPR-like_helical_dom_sf"/>
</dbReference>